<evidence type="ECO:0000313" key="2">
    <source>
        <dbReference type="Proteomes" id="UP000289340"/>
    </source>
</evidence>
<dbReference type="AlphaFoldDB" id="A0A445EZG9"/>
<name>A0A445EZG9_GLYSO</name>
<protein>
    <submittedName>
        <fullName evidence="1">Uncharacterized protein</fullName>
    </submittedName>
</protein>
<keyword evidence="2" id="KW-1185">Reference proteome</keyword>
<proteinExistence type="predicted"/>
<organism evidence="1 2">
    <name type="scientific">Glycine soja</name>
    <name type="common">Wild soybean</name>
    <dbReference type="NCBI Taxonomy" id="3848"/>
    <lineage>
        <taxon>Eukaryota</taxon>
        <taxon>Viridiplantae</taxon>
        <taxon>Streptophyta</taxon>
        <taxon>Embryophyta</taxon>
        <taxon>Tracheophyta</taxon>
        <taxon>Spermatophyta</taxon>
        <taxon>Magnoliopsida</taxon>
        <taxon>eudicotyledons</taxon>
        <taxon>Gunneridae</taxon>
        <taxon>Pentapetalae</taxon>
        <taxon>rosids</taxon>
        <taxon>fabids</taxon>
        <taxon>Fabales</taxon>
        <taxon>Fabaceae</taxon>
        <taxon>Papilionoideae</taxon>
        <taxon>50 kb inversion clade</taxon>
        <taxon>NPAAA clade</taxon>
        <taxon>indigoferoid/millettioid clade</taxon>
        <taxon>Phaseoleae</taxon>
        <taxon>Glycine</taxon>
        <taxon>Glycine subgen. Soja</taxon>
    </lineage>
</organism>
<evidence type="ECO:0000313" key="1">
    <source>
        <dbReference type="EMBL" id="RZB41962.1"/>
    </source>
</evidence>
<comment type="caution">
    <text evidence="1">The sequence shown here is derived from an EMBL/GenBank/DDBJ whole genome shotgun (WGS) entry which is preliminary data.</text>
</comment>
<accession>A0A445EZG9</accession>
<dbReference type="EMBL" id="QZWG01000020">
    <property type="protein sequence ID" value="RZB41962.1"/>
    <property type="molecule type" value="Genomic_DNA"/>
</dbReference>
<sequence length="67" mass="7414">MKLFQTRDAAFAFFKLAFGDCSDSEEILRLSCVSAHVLAAQKLQLLAQDVVSWLIARVRAAKGSRTL</sequence>
<reference evidence="1 2" key="1">
    <citation type="submission" date="2018-09" db="EMBL/GenBank/DDBJ databases">
        <title>A high-quality reference genome of wild soybean provides a powerful tool to mine soybean genomes.</title>
        <authorList>
            <person name="Xie M."/>
            <person name="Chung C.Y.L."/>
            <person name="Li M.-W."/>
            <person name="Wong F.-L."/>
            <person name="Chan T.-F."/>
            <person name="Lam H.-M."/>
        </authorList>
    </citation>
    <scope>NUCLEOTIDE SEQUENCE [LARGE SCALE GENOMIC DNA]</scope>
    <source>
        <strain evidence="2">cv. W05</strain>
        <tissue evidence="1">Hypocotyl of etiolated seedlings</tissue>
    </source>
</reference>
<dbReference type="Proteomes" id="UP000289340">
    <property type="component" value="Chromosome 20"/>
</dbReference>
<gene>
    <name evidence="1" type="ORF">D0Y65_052807</name>
</gene>